<feature type="transmembrane region" description="Helical" evidence="6">
    <location>
        <begin position="53"/>
        <end position="73"/>
    </location>
</feature>
<evidence type="ECO:0000256" key="6">
    <source>
        <dbReference type="SAM" id="Phobius"/>
    </source>
</evidence>
<keyword evidence="4 6" id="KW-0472">Membrane</keyword>
<gene>
    <name evidence="8" type="ORF">N0V83_000283</name>
</gene>
<dbReference type="EMBL" id="JAPEUY010000001">
    <property type="protein sequence ID" value="KAJ4377458.1"/>
    <property type="molecule type" value="Genomic_DNA"/>
</dbReference>
<keyword evidence="3 6" id="KW-1133">Transmembrane helix</keyword>
<organism evidence="8 9">
    <name type="scientific">Neocucurbitaria cava</name>
    <dbReference type="NCBI Taxonomy" id="798079"/>
    <lineage>
        <taxon>Eukaryota</taxon>
        <taxon>Fungi</taxon>
        <taxon>Dikarya</taxon>
        <taxon>Ascomycota</taxon>
        <taxon>Pezizomycotina</taxon>
        <taxon>Dothideomycetes</taxon>
        <taxon>Pleosporomycetidae</taxon>
        <taxon>Pleosporales</taxon>
        <taxon>Pleosporineae</taxon>
        <taxon>Cucurbitariaceae</taxon>
        <taxon>Neocucurbitaria</taxon>
    </lineage>
</organism>
<dbReference type="GO" id="GO:0016020">
    <property type="term" value="C:membrane"/>
    <property type="evidence" value="ECO:0007669"/>
    <property type="project" value="UniProtKB-SubCell"/>
</dbReference>
<feature type="transmembrane region" description="Helical" evidence="6">
    <location>
        <begin position="88"/>
        <end position="115"/>
    </location>
</feature>
<dbReference type="OrthoDB" id="3897607at2759"/>
<evidence type="ECO:0000256" key="3">
    <source>
        <dbReference type="ARBA" id="ARBA00022989"/>
    </source>
</evidence>
<dbReference type="AlphaFoldDB" id="A0A9W8YID8"/>
<dbReference type="PANTHER" id="PTHR33048:SF129">
    <property type="entry name" value="INTEGRAL MEMBRANE PROTEIN-RELATED"/>
    <property type="match status" value="1"/>
</dbReference>
<dbReference type="Pfam" id="PF20684">
    <property type="entry name" value="Fung_rhodopsin"/>
    <property type="match status" value="1"/>
</dbReference>
<dbReference type="PANTHER" id="PTHR33048">
    <property type="entry name" value="PTH11-LIKE INTEGRAL MEMBRANE PROTEIN (AFU_ORTHOLOGUE AFUA_5G11245)"/>
    <property type="match status" value="1"/>
</dbReference>
<proteinExistence type="inferred from homology"/>
<comment type="similarity">
    <text evidence="5">Belongs to the SAT4 family.</text>
</comment>
<comment type="subcellular location">
    <subcellularLocation>
        <location evidence="1">Membrane</location>
        <topology evidence="1">Multi-pass membrane protein</topology>
    </subcellularLocation>
</comment>
<keyword evidence="2 6" id="KW-0812">Transmembrane</keyword>
<feature type="transmembrane region" description="Helical" evidence="6">
    <location>
        <begin position="122"/>
        <end position="144"/>
    </location>
</feature>
<feature type="domain" description="Rhodopsin" evidence="7">
    <location>
        <begin position="37"/>
        <end position="159"/>
    </location>
</feature>
<feature type="transmembrane region" description="Helical" evidence="6">
    <location>
        <begin position="20"/>
        <end position="41"/>
    </location>
</feature>
<accession>A0A9W8YID8</accession>
<evidence type="ECO:0000256" key="4">
    <source>
        <dbReference type="ARBA" id="ARBA00023136"/>
    </source>
</evidence>
<evidence type="ECO:0000256" key="1">
    <source>
        <dbReference type="ARBA" id="ARBA00004141"/>
    </source>
</evidence>
<dbReference type="InterPro" id="IPR052337">
    <property type="entry name" value="SAT4-like"/>
</dbReference>
<sequence>MFTSDLIGDPVPNDTRAPMLIGITGSILFIAILLLIARLWSRMRRISDLGLEDWTILATVKYLLVILACAHGFGRRAPFVPYSERSSALHLIFVCQVIWNWSITLVKLSVALLLLRLKPGRAWRIFLFSTMGVLGLNAVVQTFFQFLQCRPFSSYWDPSVFFRGVVKPTLWAMLEQEVALIAASIPTLKSFMQRSLVRIGKFFYDQDTETQVRNRLVELGFLAVGDDAFSSPKLSTGRKPSKPDIQLASFGSPVAQRKWKDEFGDSIDEGRVSGDADLRAVRAGT</sequence>
<comment type="caution">
    <text evidence="8">The sequence shown here is derived from an EMBL/GenBank/DDBJ whole genome shotgun (WGS) entry which is preliminary data.</text>
</comment>
<dbReference type="Proteomes" id="UP001140560">
    <property type="component" value="Unassembled WGS sequence"/>
</dbReference>
<protein>
    <recommendedName>
        <fullName evidence="7">Rhodopsin domain-containing protein</fullName>
    </recommendedName>
</protein>
<evidence type="ECO:0000313" key="9">
    <source>
        <dbReference type="Proteomes" id="UP001140560"/>
    </source>
</evidence>
<evidence type="ECO:0000256" key="5">
    <source>
        <dbReference type="ARBA" id="ARBA00038359"/>
    </source>
</evidence>
<keyword evidence="9" id="KW-1185">Reference proteome</keyword>
<evidence type="ECO:0000313" key="8">
    <source>
        <dbReference type="EMBL" id="KAJ4377458.1"/>
    </source>
</evidence>
<reference evidence="8" key="1">
    <citation type="submission" date="2022-10" db="EMBL/GenBank/DDBJ databases">
        <title>Tapping the CABI collections for fungal endophytes: first genome assemblies for Collariella, Neodidymelliopsis, Ascochyta clinopodiicola, Didymella pomorum, Didymosphaeria variabile, Neocosmospora piperis and Neocucurbitaria cava.</title>
        <authorList>
            <person name="Hill R."/>
        </authorList>
    </citation>
    <scope>NUCLEOTIDE SEQUENCE</scope>
    <source>
        <strain evidence="8">IMI 356814</strain>
    </source>
</reference>
<name>A0A9W8YID8_9PLEO</name>
<evidence type="ECO:0000256" key="2">
    <source>
        <dbReference type="ARBA" id="ARBA00022692"/>
    </source>
</evidence>
<evidence type="ECO:0000259" key="7">
    <source>
        <dbReference type="Pfam" id="PF20684"/>
    </source>
</evidence>
<dbReference type="InterPro" id="IPR049326">
    <property type="entry name" value="Rhodopsin_dom_fungi"/>
</dbReference>